<sequence>MNTCAPVIRRAFFRQRTEVRMWFDDASLLLLEEADWKVSLERDEVGATVRDEDFLEAARFDETWCASPLF</sequence>
<dbReference type="KEGG" id="dba:Dbac_3327"/>
<proteinExistence type="predicted"/>
<evidence type="ECO:0000313" key="2">
    <source>
        <dbReference type="Proteomes" id="UP000002216"/>
    </source>
</evidence>
<dbReference type="EMBL" id="CP001629">
    <property type="protein sequence ID" value="ACU91399.1"/>
    <property type="molecule type" value="Genomic_DNA"/>
</dbReference>
<dbReference type="Proteomes" id="UP000002216">
    <property type="component" value="Chromosome"/>
</dbReference>
<protein>
    <submittedName>
        <fullName evidence="1">Uncharacterized protein</fullName>
    </submittedName>
</protein>
<gene>
    <name evidence="1" type="ordered locus">Dbac_3327</name>
</gene>
<dbReference type="AlphaFoldDB" id="C7LP89"/>
<organism evidence="1 2">
    <name type="scientific">Desulfomicrobium baculatum (strain DSM 4028 / VKM B-1378 / X)</name>
    <name type="common">Desulfovibrio baculatus</name>
    <dbReference type="NCBI Taxonomy" id="525897"/>
    <lineage>
        <taxon>Bacteria</taxon>
        <taxon>Pseudomonadati</taxon>
        <taxon>Thermodesulfobacteriota</taxon>
        <taxon>Desulfovibrionia</taxon>
        <taxon>Desulfovibrionales</taxon>
        <taxon>Desulfomicrobiaceae</taxon>
        <taxon>Desulfomicrobium</taxon>
    </lineage>
</organism>
<dbReference type="HOGENOM" id="CLU_2751181_0_0_7"/>
<evidence type="ECO:0000313" key="1">
    <source>
        <dbReference type="EMBL" id="ACU91399.1"/>
    </source>
</evidence>
<keyword evidence="2" id="KW-1185">Reference proteome</keyword>
<dbReference type="STRING" id="525897.Dbac_3327"/>
<accession>C7LP89</accession>
<name>C7LP89_DESBD</name>
<reference evidence="1 2" key="1">
    <citation type="journal article" date="2009" name="Stand. Genomic Sci.">
        <title>Complete genome sequence of Desulfomicrobium baculatum type strain (X).</title>
        <authorList>
            <person name="Copeland A."/>
            <person name="Spring S."/>
            <person name="Goker M."/>
            <person name="Schneider S."/>
            <person name="Lapidus A."/>
            <person name="Del Rio T.G."/>
            <person name="Tice H."/>
            <person name="Cheng J.F."/>
            <person name="Chen F."/>
            <person name="Nolan M."/>
            <person name="Bruce D."/>
            <person name="Goodwin L."/>
            <person name="Pitluck S."/>
            <person name="Ivanova N."/>
            <person name="Mavrommatis K."/>
            <person name="Ovchinnikova G."/>
            <person name="Pati A."/>
            <person name="Chen A."/>
            <person name="Palaniappan K."/>
            <person name="Land M."/>
            <person name="Hauser L."/>
            <person name="Chang Y.J."/>
            <person name="Jeffries C.C."/>
            <person name="Meincke L."/>
            <person name="Sims D."/>
            <person name="Brettin T."/>
            <person name="Detter J.C."/>
            <person name="Han C."/>
            <person name="Chain P."/>
            <person name="Bristow J."/>
            <person name="Eisen J.A."/>
            <person name="Markowitz V."/>
            <person name="Hugenholtz P."/>
            <person name="Kyrpides N.C."/>
            <person name="Klenk H.P."/>
            <person name="Lucas S."/>
        </authorList>
    </citation>
    <scope>NUCLEOTIDE SEQUENCE [LARGE SCALE GENOMIC DNA]</scope>
    <source>
        <strain evidence="2">DSM 4028 / VKM B-1378 / X</strain>
    </source>
</reference>